<comment type="similarity">
    <text evidence="8">Belongs to the TRAP transporter small permease family.</text>
</comment>
<evidence type="ECO:0000256" key="6">
    <source>
        <dbReference type="ARBA" id="ARBA00022989"/>
    </source>
</evidence>
<evidence type="ECO:0000259" key="10">
    <source>
        <dbReference type="Pfam" id="PF04290"/>
    </source>
</evidence>
<dbReference type="GO" id="GO:0022857">
    <property type="term" value="F:transmembrane transporter activity"/>
    <property type="evidence" value="ECO:0007669"/>
    <property type="project" value="TreeGrafter"/>
</dbReference>
<keyword evidence="7 9" id="KW-0472">Membrane</keyword>
<feature type="transmembrane region" description="Helical" evidence="9">
    <location>
        <begin position="123"/>
        <end position="144"/>
    </location>
</feature>
<evidence type="ECO:0000256" key="2">
    <source>
        <dbReference type="ARBA" id="ARBA00022448"/>
    </source>
</evidence>
<evidence type="ECO:0000256" key="8">
    <source>
        <dbReference type="ARBA" id="ARBA00038436"/>
    </source>
</evidence>
<reference evidence="11" key="1">
    <citation type="submission" date="2021-10" db="EMBL/GenBank/DDBJ databases">
        <title>Anaerobic single-cell dispensing facilitates the cultivation of human gut bacteria.</title>
        <authorList>
            <person name="Afrizal A."/>
        </authorList>
    </citation>
    <scope>NUCLEOTIDE SEQUENCE</scope>
    <source>
        <strain evidence="11">CLA-AA-H215</strain>
    </source>
</reference>
<evidence type="ECO:0000256" key="4">
    <source>
        <dbReference type="ARBA" id="ARBA00022519"/>
    </source>
</evidence>
<gene>
    <name evidence="11" type="ORF">LKD81_11075</name>
</gene>
<comment type="subcellular location">
    <subcellularLocation>
        <location evidence="1">Cell inner membrane</location>
        <topology evidence="1">Multi-pass membrane protein</topology>
    </subcellularLocation>
</comment>
<keyword evidence="12" id="KW-1185">Reference proteome</keyword>
<keyword evidence="3" id="KW-1003">Cell membrane</keyword>
<feature type="transmembrane region" description="Helical" evidence="9">
    <location>
        <begin position="15"/>
        <end position="36"/>
    </location>
</feature>
<sequence length="186" mass="21271">MKVVKWLDDHLEETFLVILLILISCVSLLQVIIRKIPFIPALTWAEELCRFLWIWSVFISLPYTLRKNNMLRVGVLMDLLPNALHKIVNIVVDAVNTACMGLLGYWSFFVVRDIMASGETSPAMVWPMWFVYIFMLIGFVLGTIRGVQQIVLHIMHFGERELSTTEQTMLDAQEEAAAGKRNEGGE</sequence>
<keyword evidence="6 9" id="KW-1133">Transmembrane helix</keyword>
<proteinExistence type="inferred from homology"/>
<evidence type="ECO:0000256" key="3">
    <source>
        <dbReference type="ARBA" id="ARBA00022475"/>
    </source>
</evidence>
<dbReference type="GO" id="GO:0015740">
    <property type="term" value="P:C4-dicarboxylate transport"/>
    <property type="evidence" value="ECO:0007669"/>
    <property type="project" value="TreeGrafter"/>
</dbReference>
<dbReference type="EMBL" id="JAJEQR010000032">
    <property type="protein sequence ID" value="MCC2231535.1"/>
    <property type="molecule type" value="Genomic_DNA"/>
</dbReference>
<dbReference type="Pfam" id="PF04290">
    <property type="entry name" value="DctQ"/>
    <property type="match status" value="1"/>
</dbReference>
<protein>
    <submittedName>
        <fullName evidence="11">TRAP transporter small permease</fullName>
    </submittedName>
</protein>
<dbReference type="InterPro" id="IPR007387">
    <property type="entry name" value="TRAP_DctQ"/>
</dbReference>
<dbReference type="GO" id="GO:0005886">
    <property type="term" value="C:plasma membrane"/>
    <property type="evidence" value="ECO:0007669"/>
    <property type="project" value="UniProtKB-SubCell"/>
</dbReference>
<keyword evidence="2" id="KW-0813">Transport</keyword>
<dbReference type="RefSeq" id="WP_308454056.1">
    <property type="nucleotide sequence ID" value="NZ_JAJEQR010000032.1"/>
</dbReference>
<dbReference type="Proteomes" id="UP001198182">
    <property type="component" value="Unassembled WGS sequence"/>
</dbReference>
<comment type="caution">
    <text evidence="11">The sequence shown here is derived from an EMBL/GenBank/DDBJ whole genome shotgun (WGS) entry which is preliminary data.</text>
</comment>
<evidence type="ECO:0000256" key="7">
    <source>
        <dbReference type="ARBA" id="ARBA00023136"/>
    </source>
</evidence>
<feature type="transmembrane region" description="Helical" evidence="9">
    <location>
        <begin position="87"/>
        <end position="111"/>
    </location>
</feature>
<evidence type="ECO:0000256" key="1">
    <source>
        <dbReference type="ARBA" id="ARBA00004429"/>
    </source>
</evidence>
<feature type="domain" description="Tripartite ATP-independent periplasmic transporters DctQ component" evidence="10">
    <location>
        <begin position="24"/>
        <end position="152"/>
    </location>
</feature>
<dbReference type="InterPro" id="IPR055348">
    <property type="entry name" value="DctQ"/>
</dbReference>
<dbReference type="AlphaFoldDB" id="A0AAE3JFJ7"/>
<keyword evidence="5 9" id="KW-0812">Transmembrane</keyword>
<accession>A0AAE3JFJ7</accession>
<evidence type="ECO:0000313" key="12">
    <source>
        <dbReference type="Proteomes" id="UP001198182"/>
    </source>
</evidence>
<evidence type="ECO:0000313" key="11">
    <source>
        <dbReference type="EMBL" id="MCC2231535.1"/>
    </source>
</evidence>
<dbReference type="PROSITE" id="PS51257">
    <property type="entry name" value="PROKAR_LIPOPROTEIN"/>
    <property type="match status" value="1"/>
</dbReference>
<keyword evidence="4" id="KW-0997">Cell inner membrane</keyword>
<dbReference type="PANTHER" id="PTHR35011">
    <property type="entry name" value="2,3-DIKETO-L-GULONATE TRAP TRANSPORTER SMALL PERMEASE PROTEIN YIAM"/>
    <property type="match status" value="1"/>
</dbReference>
<evidence type="ECO:0000256" key="9">
    <source>
        <dbReference type="SAM" id="Phobius"/>
    </source>
</evidence>
<evidence type="ECO:0000256" key="5">
    <source>
        <dbReference type="ARBA" id="ARBA00022692"/>
    </source>
</evidence>
<organism evidence="11 12">
    <name type="scientific">Hominifimenecus microfluidus</name>
    <dbReference type="NCBI Taxonomy" id="2885348"/>
    <lineage>
        <taxon>Bacteria</taxon>
        <taxon>Bacillati</taxon>
        <taxon>Bacillota</taxon>
        <taxon>Clostridia</taxon>
        <taxon>Lachnospirales</taxon>
        <taxon>Lachnospiraceae</taxon>
        <taxon>Hominifimenecus</taxon>
    </lineage>
</organism>
<dbReference type="PANTHER" id="PTHR35011:SF2">
    <property type="entry name" value="2,3-DIKETO-L-GULONATE TRAP TRANSPORTER SMALL PERMEASE PROTEIN YIAM"/>
    <property type="match status" value="1"/>
</dbReference>
<name>A0AAE3JFJ7_9FIRM</name>